<dbReference type="KEGG" id="crie:AK829_00475"/>
<protein>
    <submittedName>
        <fullName evidence="1">Uncharacterized protein</fullName>
    </submittedName>
</protein>
<dbReference type="Proteomes" id="UP000060016">
    <property type="component" value="Chromosome"/>
</dbReference>
<gene>
    <name evidence="1" type="ORF">AK829_00475</name>
</gene>
<reference evidence="1 2" key="1">
    <citation type="submission" date="2015-08" db="EMBL/GenBank/DDBJ databases">
        <authorList>
            <person name="Babu N.S."/>
            <person name="Beckwith C.J."/>
            <person name="Beseler K.G."/>
            <person name="Brison A."/>
            <person name="Carone J.V."/>
            <person name="Caskin T.P."/>
            <person name="Diamond M."/>
            <person name="Durham M.E."/>
            <person name="Foxe J.M."/>
            <person name="Go M."/>
            <person name="Henderson B.A."/>
            <person name="Jones I.B."/>
            <person name="McGettigan J.A."/>
            <person name="Micheletti S.J."/>
            <person name="Nasrallah M.E."/>
            <person name="Ortiz D."/>
            <person name="Piller C.R."/>
            <person name="Privatt S.R."/>
            <person name="Schneider S.L."/>
            <person name="Sharp S."/>
            <person name="Smith T.C."/>
            <person name="Stanton J.D."/>
            <person name="Ullery H.E."/>
            <person name="Wilson R.J."/>
            <person name="Serrano M.G."/>
            <person name="Buck G."/>
            <person name="Lee V."/>
            <person name="Wang Y."/>
            <person name="Carvalho R."/>
            <person name="Voegtly L."/>
            <person name="Shi R."/>
            <person name="Duckworth R."/>
            <person name="Johnson A."/>
            <person name="Loviza R."/>
            <person name="Walstead R."/>
            <person name="Shah Z."/>
            <person name="Kiflezghi M."/>
            <person name="Wade K."/>
            <person name="Ball S.L."/>
            <person name="Bradley K.W."/>
            <person name="Asai D.J."/>
            <person name="Bowman C.A."/>
            <person name="Russell D.A."/>
            <person name="Pope W.H."/>
            <person name="Jacobs-Sera D."/>
            <person name="Hendrix R.W."/>
            <person name="Hatfull G.F."/>
        </authorList>
    </citation>
    <scope>NUCLEOTIDE SEQUENCE [LARGE SCALE GENOMIC DNA]</scope>
    <source>
        <strain evidence="1 2">PUDD_83A45</strain>
    </source>
</reference>
<dbReference type="STRING" id="156976.AK829_00475"/>
<dbReference type="RefSeq" id="WP_052203307.1">
    <property type="nucleotide sequence ID" value="NZ_BAAAGW010000019.1"/>
</dbReference>
<name>A0A0K1R9M9_9CORY</name>
<evidence type="ECO:0000313" key="2">
    <source>
        <dbReference type="Proteomes" id="UP000060016"/>
    </source>
</evidence>
<organism evidence="1 2">
    <name type="scientific">Corynebacterium riegelii</name>
    <dbReference type="NCBI Taxonomy" id="156976"/>
    <lineage>
        <taxon>Bacteria</taxon>
        <taxon>Bacillati</taxon>
        <taxon>Actinomycetota</taxon>
        <taxon>Actinomycetes</taxon>
        <taxon>Mycobacteriales</taxon>
        <taxon>Corynebacteriaceae</taxon>
        <taxon>Corynebacterium</taxon>
    </lineage>
</organism>
<keyword evidence="2" id="KW-1185">Reference proteome</keyword>
<proteinExistence type="predicted"/>
<accession>A0A0K1R9M9</accession>
<dbReference type="EMBL" id="CP012342">
    <property type="protein sequence ID" value="AKV57896.1"/>
    <property type="molecule type" value="Genomic_DNA"/>
</dbReference>
<sequence>MKTARVIVSLATAVAVTAGAGTAVAETRPSDQIGFEKKDCPVNDKGEIIEDQCKTKKENLPEGSAKAFDTLWAGLTSSQKASSGEGSSKDAEGNKTEIPGWGIALIVLSVLGAVGAGIFNLFVESSNIRFV</sequence>
<dbReference type="PATRIC" id="fig|156976.3.peg.87"/>
<dbReference type="AlphaFoldDB" id="A0A0K1R9M9"/>
<evidence type="ECO:0000313" key="1">
    <source>
        <dbReference type="EMBL" id="AKV57896.1"/>
    </source>
</evidence>